<protein>
    <submittedName>
        <fullName evidence="2">Uncharacterized protein</fullName>
    </submittedName>
</protein>
<comment type="caution">
    <text evidence="2">The sequence shown here is derived from an EMBL/GenBank/DDBJ whole genome shotgun (WGS) entry which is preliminary data.</text>
</comment>
<dbReference type="EMBL" id="VSSQ01065724">
    <property type="protein sequence ID" value="MPN18402.1"/>
    <property type="molecule type" value="Genomic_DNA"/>
</dbReference>
<proteinExistence type="predicted"/>
<name>A0A645FXG8_9ZZZZ</name>
<evidence type="ECO:0000313" key="2">
    <source>
        <dbReference type="EMBL" id="MPN18402.1"/>
    </source>
</evidence>
<sequence length="240" mass="25974">MAALALTVDDLLVGQHGLVVRAPVDVGVLAVGQATLEELQEEPLSPVVVLGVAGVQLPRPVQAQPVTLERRLLRLDVLVGPLGRMSVVLDRRVLGGQAERVPADRMQHLVALHAPQPRQHIAHRVRLGVSHVKITGGVGEHVEHIPSRLVSVVVGNECLVLFPESLPLLLRRGRVIADLIGRLASLAHRSRLLVRWSQPVIVSPDMKKPRSPRASGSPRLDCHQSRRGMGRSCAGCTRTV</sequence>
<dbReference type="AlphaFoldDB" id="A0A645FXG8"/>
<evidence type="ECO:0000256" key="1">
    <source>
        <dbReference type="SAM" id="MobiDB-lite"/>
    </source>
</evidence>
<gene>
    <name evidence="2" type="ORF">SDC9_165762</name>
</gene>
<dbReference type="AntiFam" id="ANF00083">
    <property type="entry name" value="Shadow ORF (opposite leuS)"/>
</dbReference>
<feature type="region of interest" description="Disordered" evidence="1">
    <location>
        <begin position="204"/>
        <end position="240"/>
    </location>
</feature>
<reference evidence="2" key="1">
    <citation type="submission" date="2019-08" db="EMBL/GenBank/DDBJ databases">
        <authorList>
            <person name="Kucharzyk K."/>
            <person name="Murdoch R.W."/>
            <person name="Higgins S."/>
            <person name="Loffler F."/>
        </authorList>
    </citation>
    <scope>NUCLEOTIDE SEQUENCE</scope>
</reference>
<accession>A0A645FXG8</accession>
<organism evidence="2">
    <name type="scientific">bioreactor metagenome</name>
    <dbReference type="NCBI Taxonomy" id="1076179"/>
    <lineage>
        <taxon>unclassified sequences</taxon>
        <taxon>metagenomes</taxon>
        <taxon>ecological metagenomes</taxon>
    </lineage>
</organism>